<sequence length="44" mass="5220">MRVNKKSLLLGYNYLTLLFLLLQMICMPITFSKKRMFPSHTVND</sequence>
<keyword evidence="1" id="KW-0812">Transmembrane</keyword>
<dbReference type="Proteomes" id="UP000195080">
    <property type="component" value="Chromosome"/>
</dbReference>
<feature type="transmembrane region" description="Helical" evidence="1">
    <location>
        <begin position="12"/>
        <end position="31"/>
    </location>
</feature>
<dbReference type="EMBL" id="CP147248">
    <property type="protein sequence ID" value="WYJ85260.1"/>
    <property type="molecule type" value="Genomic_DNA"/>
</dbReference>
<organism evidence="2 3">
    <name type="scientific">Candidatus Enterococcus lemimoniae</name>
    <dbReference type="NCBI Taxonomy" id="1834167"/>
    <lineage>
        <taxon>Bacteria</taxon>
        <taxon>Bacillati</taxon>
        <taxon>Bacillota</taxon>
        <taxon>Bacilli</taxon>
        <taxon>Lactobacillales</taxon>
        <taxon>Enterococcaceae</taxon>
        <taxon>Enterococcus</taxon>
    </lineage>
</organism>
<keyword evidence="3" id="KW-1185">Reference proteome</keyword>
<protein>
    <submittedName>
        <fullName evidence="2">Uncharacterized protein</fullName>
    </submittedName>
</protein>
<reference evidence="3" key="1">
    <citation type="submission" date="2017-05" db="EMBL/GenBank/DDBJ databases">
        <title>The Genome Sequence of EEnterococcus faecalis 9F2_4866.</title>
        <authorList>
            <consortium name="The Broad Institute Genomics Platform"/>
            <consortium name="The Broad Institute Genomic Center for Infectious Diseases"/>
            <person name="Earl A."/>
            <person name="Manson A."/>
            <person name="Schwartman J."/>
            <person name="Gilmore M."/>
            <person name="Abouelleil A."/>
            <person name="Cao P."/>
            <person name="Chapman S."/>
            <person name="Cusick C."/>
            <person name="Shea T."/>
            <person name="Young S."/>
            <person name="Neafsey D."/>
            <person name="Nusbaum C."/>
            <person name="Birren B."/>
        </authorList>
    </citation>
    <scope>NUCLEOTIDE SEQUENCE [LARGE SCALE GENOMIC DNA]</scope>
    <source>
        <strain evidence="3">12C11_DIV0727</strain>
    </source>
</reference>
<accession>A0ABZ2T1T5</accession>
<gene>
    <name evidence="2" type="ORF">A5866_000336</name>
</gene>
<evidence type="ECO:0000256" key="1">
    <source>
        <dbReference type="SAM" id="Phobius"/>
    </source>
</evidence>
<proteinExistence type="predicted"/>
<keyword evidence="1" id="KW-0472">Membrane</keyword>
<name>A0ABZ2T1T5_9ENTE</name>
<keyword evidence="1" id="KW-1133">Transmembrane helix</keyword>
<reference evidence="2 3" key="2">
    <citation type="submission" date="2024-03" db="EMBL/GenBank/DDBJ databases">
        <title>The Genome Sequence of Enterococcus sp. DIV0727d.</title>
        <authorList>
            <consortium name="The Broad Institute Genomics Platform"/>
            <consortium name="The Broad Institute Microbial Omics Core"/>
            <consortium name="The Broad Institute Genomic Center for Infectious Diseases"/>
            <person name="Earl A."/>
            <person name="Manson A."/>
            <person name="Gilmore M."/>
            <person name="Schwartman J."/>
            <person name="Shea T."/>
            <person name="Abouelleil A."/>
            <person name="Cao P."/>
            <person name="Chapman S."/>
            <person name="Cusick C."/>
            <person name="Young S."/>
            <person name="Neafsey D."/>
            <person name="Nusbaum C."/>
            <person name="Birren B."/>
        </authorList>
    </citation>
    <scope>NUCLEOTIDE SEQUENCE [LARGE SCALE GENOMIC DNA]</scope>
    <source>
        <strain evidence="2 3">12C11_DIV0727</strain>
    </source>
</reference>
<evidence type="ECO:0000313" key="3">
    <source>
        <dbReference type="Proteomes" id="UP000195080"/>
    </source>
</evidence>
<evidence type="ECO:0000313" key="2">
    <source>
        <dbReference type="EMBL" id="WYJ85260.1"/>
    </source>
</evidence>